<evidence type="ECO:0000313" key="1">
    <source>
        <dbReference type="EMBL" id="KIX85264.1"/>
    </source>
</evidence>
<proteinExistence type="predicted"/>
<gene>
    <name evidence="1" type="ORF">J120_03035</name>
</gene>
<keyword evidence="2" id="KW-1185">Reference proteome</keyword>
<reference evidence="1 2" key="1">
    <citation type="journal article" date="2013" name="Proc. Natl. Acad. Sci. U.S.A.">
        <title>Candidate phylum TM6 genome recovered from a hospital sink biofilm provides genomic insights into this uncultivated phylum.</title>
        <authorList>
            <person name="McLean J.S."/>
            <person name="Lombardo M.J."/>
            <person name="Badger J.H."/>
            <person name="Edlund A."/>
            <person name="Novotny M."/>
            <person name="Yee-Greenbaum J."/>
            <person name="Vyahhi N."/>
            <person name="Hall A.P."/>
            <person name="Yang Y."/>
            <person name="Dupont C.L."/>
            <person name="Ziegler M.G."/>
            <person name="Chitsaz H."/>
            <person name="Allen A.E."/>
            <person name="Yooseph S."/>
            <person name="Tesler G."/>
            <person name="Pevzner P.A."/>
            <person name="Friedman R.M."/>
            <person name="Nealson K.H."/>
            <person name="Venter J.C."/>
            <person name="Lasken R.S."/>
        </authorList>
    </citation>
    <scope>NUCLEOTIDE SEQUENCE [LARGE SCALE GENOMIC DNA]</scope>
    <source>
        <strain evidence="1 2">TM6SC1</strain>
    </source>
</reference>
<name>A0A0D2GPJ6_9BACT</name>
<protein>
    <submittedName>
        <fullName evidence="1">Uncharacterized protein</fullName>
    </submittedName>
</protein>
<evidence type="ECO:0000313" key="2">
    <source>
        <dbReference type="Proteomes" id="UP000032214"/>
    </source>
</evidence>
<organism evidence="1 2">
    <name type="scientific">candidate division TM6 bacterium JCVI TM6SC1</name>
    <dbReference type="NCBI Taxonomy" id="1306947"/>
    <lineage>
        <taxon>Bacteria</taxon>
        <taxon>Candidatus Babelota</taxon>
        <taxon>Vermiphilus</taxon>
    </lineage>
</organism>
<dbReference type="EMBL" id="ARQD01000002">
    <property type="protein sequence ID" value="KIX85264.1"/>
    <property type="molecule type" value="Genomic_DNA"/>
</dbReference>
<comment type="caution">
    <text evidence="1">The sequence shown here is derived from an EMBL/GenBank/DDBJ whole genome shotgun (WGS) entry which is preliminary data.</text>
</comment>
<dbReference type="Proteomes" id="UP000032214">
    <property type="component" value="Unassembled WGS sequence"/>
</dbReference>
<sequence>MISGCTKQHMHIQQTPSVQHPALLTFLTNHASDIPLPLEYTSRSYQVKDSFISFVYTTQLGMQELVDYLIDACAQEGWYKHAQFTGSYTTLLFLKPIRTLIITIEDQNVDRVVTVQSGTHYKKISI</sequence>
<dbReference type="AlphaFoldDB" id="A0A0D2GPJ6"/>
<accession>A0A0D2GPJ6</accession>